<dbReference type="SUPFAM" id="SSF51206">
    <property type="entry name" value="cAMP-binding domain-like"/>
    <property type="match status" value="1"/>
</dbReference>
<dbReference type="CDD" id="cd00038">
    <property type="entry name" value="CAP_ED"/>
    <property type="match status" value="1"/>
</dbReference>
<dbReference type="Gene3D" id="3.50.50.60">
    <property type="entry name" value="FAD/NAD(P)-binding domain"/>
    <property type="match status" value="2"/>
</dbReference>
<dbReference type="InterPro" id="IPR036188">
    <property type="entry name" value="FAD/NAD-bd_sf"/>
</dbReference>
<dbReference type="EMBL" id="BAAALT010000064">
    <property type="protein sequence ID" value="GAA1802329.1"/>
    <property type="molecule type" value="Genomic_DNA"/>
</dbReference>
<name>A0ABP4Y344_9ACTN</name>
<organism evidence="5 6">
    <name type="scientific">Luedemannella flava</name>
    <dbReference type="NCBI Taxonomy" id="349316"/>
    <lineage>
        <taxon>Bacteria</taxon>
        <taxon>Bacillati</taxon>
        <taxon>Actinomycetota</taxon>
        <taxon>Actinomycetes</taxon>
        <taxon>Micromonosporales</taxon>
        <taxon>Micromonosporaceae</taxon>
        <taxon>Luedemannella</taxon>
    </lineage>
</organism>
<accession>A0ABP4Y344</accession>
<protein>
    <submittedName>
        <fullName evidence="5">FAD-dependent oxidoreductase</fullName>
    </submittedName>
</protein>
<evidence type="ECO:0000256" key="2">
    <source>
        <dbReference type="ARBA" id="ARBA00023002"/>
    </source>
</evidence>
<dbReference type="Pfam" id="PF00027">
    <property type="entry name" value="cNMP_binding"/>
    <property type="match status" value="1"/>
</dbReference>
<keyword evidence="1" id="KW-0285">Flavoprotein</keyword>
<gene>
    <name evidence="5" type="ORF">GCM10009682_25220</name>
</gene>
<proteinExistence type="predicted"/>
<evidence type="ECO:0000313" key="6">
    <source>
        <dbReference type="Proteomes" id="UP001500218"/>
    </source>
</evidence>
<dbReference type="Gene3D" id="3.40.30.10">
    <property type="entry name" value="Glutaredoxin"/>
    <property type="match status" value="1"/>
</dbReference>
<dbReference type="PANTHER" id="PTHR48105">
    <property type="entry name" value="THIOREDOXIN REDUCTASE 1-RELATED-RELATED"/>
    <property type="match status" value="1"/>
</dbReference>
<dbReference type="InterPro" id="IPR000595">
    <property type="entry name" value="cNMP-bd_dom"/>
</dbReference>
<feature type="domain" description="Cyclic nucleotide-binding" evidence="4">
    <location>
        <begin position="11"/>
        <end position="131"/>
    </location>
</feature>
<reference evidence="6" key="1">
    <citation type="journal article" date="2019" name="Int. J. Syst. Evol. Microbiol.">
        <title>The Global Catalogue of Microorganisms (GCM) 10K type strain sequencing project: providing services to taxonomists for standard genome sequencing and annotation.</title>
        <authorList>
            <consortium name="The Broad Institute Genomics Platform"/>
            <consortium name="The Broad Institute Genome Sequencing Center for Infectious Disease"/>
            <person name="Wu L."/>
            <person name="Ma J."/>
        </authorList>
    </citation>
    <scope>NUCLEOTIDE SEQUENCE [LARGE SCALE GENOMIC DNA]</scope>
    <source>
        <strain evidence="6">JCM 13250</strain>
    </source>
</reference>
<keyword evidence="6" id="KW-1185">Reference proteome</keyword>
<keyword evidence="2" id="KW-0560">Oxidoreductase</keyword>
<dbReference type="InterPro" id="IPR050097">
    <property type="entry name" value="Ferredoxin-NADP_redctase_2"/>
</dbReference>
<sequence length="544" mass="58316">MTAETPDQGGAFPRLDEEQIALLRECGRTRRTERGDVLIHEGQRDRDFIVVLAGKVAVYDGYGTESQRLVRVHGPGRFLDEVGLLTGQPAFVSSVVDEPGEVLEVPVPDLGRLVSRHPVLGDLILRAFVCRRDLLAGSVAGIRIIGSGYSPDTRRLREFAARNRVPHTWIDLEHDPAAEALLQRIGVPPEQAPVVVWRSAQVLRNPSNAELARVVGLPLSGAPHAIRDLIVIGAGPAGLAAAVYGASEGLSTVVLDAVATGGQAGTSSRIENYLGFPTGISGAELADRAVIQAEKFGASFSVPAEAVRLDRRDGYHTVDLDGADEITARTVLIATGARYRRLDVPRLAEFEGTSVYYAATAMEARFCQSQPVVVVGGGNSAGQATLYLARHASRIQLLIRHDDLGRDMSRYLVDQIERDPDIEVSPHTEVSAPVGRDGVLEALAVVDNRTGEVRRLAAALLFVFIGAQPCTGWLRGSLDLDDHGYVRTGGHQRFALETSRAGVLAAGDVRSGSIKRVASAVGEGSMAVRLVHEYLMRSGHTAGR</sequence>
<dbReference type="SUPFAM" id="SSF51905">
    <property type="entry name" value="FAD/NAD(P)-binding domain"/>
    <property type="match status" value="1"/>
</dbReference>
<dbReference type="RefSeq" id="WP_344129894.1">
    <property type="nucleotide sequence ID" value="NZ_BAAALT010000064.1"/>
</dbReference>
<evidence type="ECO:0000256" key="3">
    <source>
        <dbReference type="ARBA" id="ARBA00048132"/>
    </source>
</evidence>
<evidence type="ECO:0000259" key="4">
    <source>
        <dbReference type="PROSITE" id="PS50042"/>
    </source>
</evidence>
<dbReference type="SMART" id="SM00100">
    <property type="entry name" value="cNMP"/>
    <property type="match status" value="1"/>
</dbReference>
<dbReference type="PRINTS" id="PR00469">
    <property type="entry name" value="PNDRDTASEII"/>
</dbReference>
<dbReference type="InterPro" id="IPR014710">
    <property type="entry name" value="RmlC-like_jellyroll"/>
</dbReference>
<dbReference type="InterPro" id="IPR018490">
    <property type="entry name" value="cNMP-bd_dom_sf"/>
</dbReference>
<evidence type="ECO:0000313" key="5">
    <source>
        <dbReference type="EMBL" id="GAA1802329.1"/>
    </source>
</evidence>
<evidence type="ECO:0000256" key="1">
    <source>
        <dbReference type="ARBA" id="ARBA00022630"/>
    </source>
</evidence>
<dbReference type="Gene3D" id="2.60.120.10">
    <property type="entry name" value="Jelly Rolls"/>
    <property type="match status" value="1"/>
</dbReference>
<dbReference type="Proteomes" id="UP001500218">
    <property type="component" value="Unassembled WGS sequence"/>
</dbReference>
<dbReference type="Pfam" id="PF07992">
    <property type="entry name" value="Pyr_redox_2"/>
    <property type="match status" value="1"/>
</dbReference>
<comment type="catalytic activity">
    <reaction evidence="3">
        <text>[thioredoxin]-dithiol + NADP(+) = [thioredoxin]-disulfide + NADPH + H(+)</text>
        <dbReference type="Rhea" id="RHEA:20345"/>
        <dbReference type="Rhea" id="RHEA-COMP:10698"/>
        <dbReference type="Rhea" id="RHEA-COMP:10700"/>
        <dbReference type="ChEBI" id="CHEBI:15378"/>
        <dbReference type="ChEBI" id="CHEBI:29950"/>
        <dbReference type="ChEBI" id="CHEBI:50058"/>
        <dbReference type="ChEBI" id="CHEBI:57783"/>
        <dbReference type="ChEBI" id="CHEBI:58349"/>
        <dbReference type="EC" id="1.8.1.9"/>
    </reaction>
</comment>
<dbReference type="PROSITE" id="PS50042">
    <property type="entry name" value="CNMP_BINDING_3"/>
    <property type="match status" value="1"/>
</dbReference>
<comment type="caution">
    <text evidence="5">The sequence shown here is derived from an EMBL/GenBank/DDBJ whole genome shotgun (WGS) entry which is preliminary data.</text>
</comment>
<dbReference type="InterPro" id="IPR023753">
    <property type="entry name" value="FAD/NAD-binding_dom"/>
</dbReference>
<dbReference type="PRINTS" id="PR00368">
    <property type="entry name" value="FADPNR"/>
</dbReference>